<keyword evidence="2" id="KW-0812">Transmembrane</keyword>
<dbReference type="InterPro" id="IPR011990">
    <property type="entry name" value="TPR-like_helical_dom_sf"/>
</dbReference>
<feature type="transmembrane region" description="Helical" evidence="2">
    <location>
        <begin position="48"/>
        <end position="65"/>
    </location>
</feature>
<organism evidence="4 5">
    <name type="scientific">Marasmius tenuissimus</name>
    <dbReference type="NCBI Taxonomy" id="585030"/>
    <lineage>
        <taxon>Eukaryota</taxon>
        <taxon>Fungi</taxon>
        <taxon>Dikarya</taxon>
        <taxon>Basidiomycota</taxon>
        <taxon>Agaricomycotina</taxon>
        <taxon>Agaricomycetes</taxon>
        <taxon>Agaricomycetidae</taxon>
        <taxon>Agaricales</taxon>
        <taxon>Marasmiineae</taxon>
        <taxon>Marasmiaceae</taxon>
        <taxon>Marasmius</taxon>
    </lineage>
</organism>
<evidence type="ECO:0000256" key="1">
    <source>
        <dbReference type="SAM" id="MobiDB-lite"/>
    </source>
</evidence>
<dbReference type="Proteomes" id="UP001437256">
    <property type="component" value="Unassembled WGS sequence"/>
</dbReference>
<evidence type="ECO:0000313" key="5">
    <source>
        <dbReference type="Proteomes" id="UP001437256"/>
    </source>
</evidence>
<name>A0ABR2ZFU8_9AGAR</name>
<feature type="compositionally biased region" description="Low complexity" evidence="1">
    <location>
        <begin position="12"/>
        <end position="31"/>
    </location>
</feature>
<dbReference type="InterPro" id="IPR001214">
    <property type="entry name" value="SET_dom"/>
</dbReference>
<dbReference type="PANTHER" id="PTHR47332:SF4">
    <property type="entry name" value="SET DOMAIN-CONTAINING PROTEIN 5"/>
    <property type="match status" value="1"/>
</dbReference>
<dbReference type="PROSITE" id="PS50280">
    <property type="entry name" value="SET"/>
    <property type="match status" value="1"/>
</dbReference>
<dbReference type="CDD" id="cd20071">
    <property type="entry name" value="SET_SMYD"/>
    <property type="match status" value="1"/>
</dbReference>
<dbReference type="InterPro" id="IPR053185">
    <property type="entry name" value="SET_domain_protein"/>
</dbReference>
<evidence type="ECO:0000259" key="3">
    <source>
        <dbReference type="PROSITE" id="PS50280"/>
    </source>
</evidence>
<dbReference type="Gene3D" id="1.25.40.10">
    <property type="entry name" value="Tetratricopeptide repeat domain"/>
    <property type="match status" value="1"/>
</dbReference>
<comment type="caution">
    <text evidence="4">The sequence shown here is derived from an EMBL/GenBank/DDBJ whole genome shotgun (WGS) entry which is preliminary data.</text>
</comment>
<feature type="domain" description="SET" evidence="3">
    <location>
        <begin position="93"/>
        <end position="260"/>
    </location>
</feature>
<proteinExistence type="predicted"/>
<dbReference type="SUPFAM" id="SSF82199">
    <property type="entry name" value="SET domain"/>
    <property type="match status" value="1"/>
</dbReference>
<dbReference type="EMBL" id="JBBXMP010000191">
    <property type="protein sequence ID" value="KAL0060127.1"/>
    <property type="molecule type" value="Genomic_DNA"/>
</dbReference>
<dbReference type="Pfam" id="PF00856">
    <property type="entry name" value="SET"/>
    <property type="match status" value="1"/>
</dbReference>
<accession>A0ABR2ZFU8</accession>
<keyword evidence="2" id="KW-0472">Membrane</keyword>
<reference evidence="4 5" key="1">
    <citation type="submission" date="2024-05" db="EMBL/GenBank/DDBJ databases">
        <title>A draft genome resource for the thread blight pathogen Marasmius tenuissimus strain MS-2.</title>
        <authorList>
            <person name="Yulfo-Soto G.E."/>
            <person name="Baruah I.K."/>
            <person name="Amoako-Attah I."/>
            <person name="Bukari Y."/>
            <person name="Meinhardt L.W."/>
            <person name="Bailey B.A."/>
            <person name="Cohen S.P."/>
        </authorList>
    </citation>
    <scope>NUCLEOTIDE SEQUENCE [LARGE SCALE GENOMIC DNA]</scope>
    <source>
        <strain evidence="4 5">MS-2</strain>
    </source>
</reference>
<evidence type="ECO:0000256" key="2">
    <source>
        <dbReference type="SAM" id="Phobius"/>
    </source>
</evidence>
<dbReference type="PANTHER" id="PTHR47332">
    <property type="entry name" value="SET DOMAIN-CONTAINING PROTEIN 5"/>
    <property type="match status" value="1"/>
</dbReference>
<gene>
    <name evidence="4" type="ORF">AAF712_013099</name>
</gene>
<dbReference type="Gene3D" id="2.170.270.10">
    <property type="entry name" value="SET domain"/>
    <property type="match status" value="1"/>
</dbReference>
<protein>
    <recommendedName>
        <fullName evidence="3">SET domain-containing protein</fullName>
    </recommendedName>
</protein>
<keyword evidence="5" id="KW-1185">Reference proteome</keyword>
<feature type="compositionally biased region" description="Basic residues" evidence="1">
    <location>
        <begin position="1"/>
        <end position="11"/>
    </location>
</feature>
<keyword evidence="2" id="KW-1133">Transmembrane helix</keyword>
<sequence length="414" mass="46385">MAKSTSKKSKATSKTPSKTPSKPSTKSTSKSLPPDDDFDIDTPESMSIVWLVIPLLVALFYAWFLQQDTTMPAVLSKLFNSNALVEDSELYDLRILTDRTVFNVVDLKGKGKGAIAARDIKQGELLIQESPLLTVPDEPIPESLLTPILQDLTSAQSKALFSLSYARLKTEKDEKVNLDTKTQTPRERYLLAEGIVTNNAVGIIRNGQRTLGVFPRMARLNHGCASAYNLAYGWRGEDEELRVYALKDIKEGDELLISYIDSRQPREGRIQKLQEAYGFTCTCPVCSLPPKESEKSDELLSQFTPMYTKFARWYKGTITGKEAIDIMNEIWQLTIATGYVRERGRWAQEAAYVATVHGDEDSARQWLKLAVKWMAIETGEDSLKTSNLQFTLDNLQDHPELASKEMMDVGGPIV</sequence>
<feature type="region of interest" description="Disordered" evidence="1">
    <location>
        <begin position="1"/>
        <end position="37"/>
    </location>
</feature>
<dbReference type="InterPro" id="IPR046341">
    <property type="entry name" value="SET_dom_sf"/>
</dbReference>
<dbReference type="SMART" id="SM00317">
    <property type="entry name" value="SET"/>
    <property type="match status" value="1"/>
</dbReference>
<evidence type="ECO:0000313" key="4">
    <source>
        <dbReference type="EMBL" id="KAL0060127.1"/>
    </source>
</evidence>